<dbReference type="EMBL" id="CM007904">
    <property type="protein sequence ID" value="OTF95306.1"/>
    <property type="molecule type" value="Genomic_DNA"/>
</dbReference>
<keyword evidence="2" id="KW-0808">Transferase</keyword>
<dbReference type="GO" id="GO:0003964">
    <property type="term" value="F:RNA-directed DNA polymerase activity"/>
    <property type="evidence" value="ECO:0007669"/>
    <property type="project" value="UniProtKB-KW"/>
</dbReference>
<dbReference type="InParanoid" id="A0A251S8W3"/>
<gene>
    <name evidence="2" type="ORF">HannXRQ_Chr15g0481641</name>
</gene>
<dbReference type="AlphaFoldDB" id="A0A251S8W3"/>
<dbReference type="Pfam" id="PF13966">
    <property type="entry name" value="zf-RVT"/>
    <property type="match status" value="1"/>
</dbReference>
<dbReference type="Proteomes" id="UP000215914">
    <property type="component" value="Chromosome 15"/>
</dbReference>
<accession>A0A251S8W3</accession>
<evidence type="ECO:0000313" key="2">
    <source>
        <dbReference type="EMBL" id="OTF95306.1"/>
    </source>
</evidence>
<dbReference type="InterPro" id="IPR026960">
    <property type="entry name" value="RVT-Znf"/>
</dbReference>
<organism evidence="2 3">
    <name type="scientific">Helianthus annuus</name>
    <name type="common">Common sunflower</name>
    <dbReference type="NCBI Taxonomy" id="4232"/>
    <lineage>
        <taxon>Eukaryota</taxon>
        <taxon>Viridiplantae</taxon>
        <taxon>Streptophyta</taxon>
        <taxon>Embryophyta</taxon>
        <taxon>Tracheophyta</taxon>
        <taxon>Spermatophyta</taxon>
        <taxon>Magnoliopsida</taxon>
        <taxon>eudicotyledons</taxon>
        <taxon>Gunneridae</taxon>
        <taxon>Pentapetalae</taxon>
        <taxon>asterids</taxon>
        <taxon>campanulids</taxon>
        <taxon>Asterales</taxon>
        <taxon>Asteraceae</taxon>
        <taxon>Asteroideae</taxon>
        <taxon>Heliantheae alliance</taxon>
        <taxon>Heliantheae</taxon>
        <taxon>Helianthus</taxon>
    </lineage>
</organism>
<dbReference type="PANTHER" id="PTHR33116:SF76">
    <property type="entry name" value="DUF4283 DOMAIN-CONTAINING PROTEIN"/>
    <property type="match status" value="1"/>
</dbReference>
<evidence type="ECO:0000313" key="3">
    <source>
        <dbReference type="Proteomes" id="UP000215914"/>
    </source>
</evidence>
<keyword evidence="2" id="KW-0695">RNA-directed DNA polymerase</keyword>
<dbReference type="STRING" id="4232.A0A251S8W3"/>
<dbReference type="PANTHER" id="PTHR33116">
    <property type="entry name" value="REVERSE TRANSCRIPTASE ZINC-BINDING DOMAIN-CONTAINING PROTEIN-RELATED-RELATED"/>
    <property type="match status" value="1"/>
</dbReference>
<proteinExistence type="predicted"/>
<feature type="domain" description="Reverse transcriptase zinc-binding" evidence="1">
    <location>
        <begin position="299"/>
        <end position="388"/>
    </location>
</feature>
<sequence length="499" mass="57894">MSKSTVFFGNVSNAVKDQITSIMPFEVGVLPVRYLGVPLISSRLLYKDCNRLVENMENRITNWKNRCLSFAGRLQLIRSVLSSMHIYWASVFILPRRIIQDLEEKMRRFLWAQGNDIKGKAKVKWDHVCLPKCEGGLGIRRIADMNNALMVAHIWSLITLRESLWVKWMHSYRIRGRSLWDVPIRSDVTWTWRKLLALRPLVQQHIWTKIGNGSKTLVWFDRWDDVCPLNSFITPRLVANAGFSPQSSVAQVYGNGEWNWPASWYSRFPLLQHLNNIVLNPECEDRIVWKSRSGRVGDYNTSEVWDGIRHVQPEISWANVVWFTQSIPRHSFFMCLLIQKRLKTQDVMSKWYSSGNANFNLLCCSLCTRGPDSHEHLFFECYYATQVWNGVKHRAGMETVANNWALILDHLVLHATSSSATRVIGKLVIGAAAYFVWQERNQRLFSGRKWGADQLIDLILTTVRLKLHTMRFKRTTQVHGISQEWSLPRGLILMDDDCG</sequence>
<keyword evidence="2" id="KW-0548">Nucleotidyltransferase</keyword>
<dbReference type="OMA" id="FITWMAV"/>
<name>A0A251S8W3_HELAN</name>
<reference evidence="3" key="1">
    <citation type="journal article" date="2017" name="Nature">
        <title>The sunflower genome provides insights into oil metabolism, flowering and Asterid evolution.</title>
        <authorList>
            <person name="Badouin H."/>
            <person name="Gouzy J."/>
            <person name="Grassa C.J."/>
            <person name="Murat F."/>
            <person name="Staton S.E."/>
            <person name="Cottret L."/>
            <person name="Lelandais-Briere C."/>
            <person name="Owens G.L."/>
            <person name="Carrere S."/>
            <person name="Mayjonade B."/>
            <person name="Legrand L."/>
            <person name="Gill N."/>
            <person name="Kane N.C."/>
            <person name="Bowers J.E."/>
            <person name="Hubner S."/>
            <person name="Bellec A."/>
            <person name="Berard A."/>
            <person name="Berges H."/>
            <person name="Blanchet N."/>
            <person name="Boniface M.C."/>
            <person name="Brunel D."/>
            <person name="Catrice O."/>
            <person name="Chaidir N."/>
            <person name="Claudel C."/>
            <person name="Donnadieu C."/>
            <person name="Faraut T."/>
            <person name="Fievet G."/>
            <person name="Helmstetter N."/>
            <person name="King M."/>
            <person name="Knapp S.J."/>
            <person name="Lai Z."/>
            <person name="Le Paslier M.C."/>
            <person name="Lippi Y."/>
            <person name="Lorenzon L."/>
            <person name="Mandel J.R."/>
            <person name="Marage G."/>
            <person name="Marchand G."/>
            <person name="Marquand E."/>
            <person name="Bret-Mestries E."/>
            <person name="Morien E."/>
            <person name="Nambeesan S."/>
            <person name="Nguyen T."/>
            <person name="Pegot-Espagnet P."/>
            <person name="Pouilly N."/>
            <person name="Raftis F."/>
            <person name="Sallet E."/>
            <person name="Schiex T."/>
            <person name="Thomas J."/>
            <person name="Vandecasteele C."/>
            <person name="Vares D."/>
            <person name="Vear F."/>
            <person name="Vautrin S."/>
            <person name="Crespi M."/>
            <person name="Mangin B."/>
            <person name="Burke J.M."/>
            <person name="Salse J."/>
            <person name="Munos S."/>
            <person name="Vincourt P."/>
            <person name="Rieseberg L.H."/>
            <person name="Langlade N.B."/>
        </authorList>
    </citation>
    <scope>NUCLEOTIDE SEQUENCE [LARGE SCALE GENOMIC DNA]</scope>
    <source>
        <strain evidence="3">cv. SF193</strain>
    </source>
</reference>
<evidence type="ECO:0000259" key="1">
    <source>
        <dbReference type="Pfam" id="PF13966"/>
    </source>
</evidence>
<keyword evidence="3" id="KW-1185">Reference proteome</keyword>
<protein>
    <submittedName>
        <fullName evidence="2">Putative reverse transcriptase zinc-binding domain-containing protein</fullName>
    </submittedName>
</protein>